<feature type="binding site" evidence="6">
    <location>
        <position position="452"/>
    </location>
    <ligand>
        <name>Ca(2+)</name>
        <dbReference type="ChEBI" id="CHEBI:29108"/>
    </ligand>
</feature>
<dbReference type="InterPro" id="IPR023343">
    <property type="entry name" value="Penicillin_amidase_dom1"/>
</dbReference>
<dbReference type="Gene3D" id="1.10.1400.10">
    <property type="match status" value="1"/>
</dbReference>
<keyword evidence="2" id="KW-0378">Hydrolase</keyword>
<evidence type="ECO:0000256" key="1">
    <source>
        <dbReference type="ARBA" id="ARBA00006586"/>
    </source>
</evidence>
<dbReference type="GO" id="GO:0016811">
    <property type="term" value="F:hydrolase activity, acting on carbon-nitrogen (but not peptide) bonds, in linear amides"/>
    <property type="evidence" value="ECO:0007669"/>
    <property type="project" value="InterPro"/>
</dbReference>
<comment type="subunit">
    <text evidence="4">Heterodimer of an alpha subunit and a beta subunit processed from the same precursor.</text>
</comment>
<dbReference type="AlphaFoldDB" id="A0A411NQ27"/>
<dbReference type="GO" id="GO:0017000">
    <property type="term" value="P:antibiotic biosynthetic process"/>
    <property type="evidence" value="ECO:0007669"/>
    <property type="project" value="InterPro"/>
</dbReference>
<reference evidence="7" key="1">
    <citation type="journal article" date="2019" name="Mar. Biotechnol.">
        <title>Stenotrophomonas maltophilia AHL-Degrading Strains Isolated from Marine Invertebrate Microbiota Attenuate the Virulence of Pectobacterium carotovorum and Vibrio coralliilyticus.</title>
        <authorList>
            <person name="Reina J.C."/>
            <person name="Torres M."/>
            <person name="Llamas I."/>
        </authorList>
    </citation>
    <scope>NUCLEOTIDE SEQUENCE</scope>
    <source>
        <strain evidence="7">M3-13</strain>
    </source>
</reference>
<feature type="binding site" evidence="6">
    <location>
        <position position="334"/>
    </location>
    <ligand>
        <name>Ca(2+)</name>
        <dbReference type="ChEBI" id="CHEBI:29108"/>
    </ligand>
</feature>
<feature type="active site" description="Nucleophile" evidence="5">
    <location>
        <position position="254"/>
    </location>
</feature>
<sequence>MRRTWRWVLGVLVAIVLVTALVLWLLLRGSLADLDGEHALPGLARPVTIERDALGVVTITATSQADAMRALGRVHAQERYFEMDLMRRSAAGELSALFGPKAIDADKRMRVHRLRARTEANMQAALGDNVEAVSAYVGGVNEGLAGLSVRPWAYLLLRQSPQPWQASDSVLTGLAMYADLQDPGNQTELALSRIRAVVPPALYALIAHDGTEWDAPLFGEPTGNAALPDASQLDLRTLKGKSGTAQKEVDAVGSNNFAVAGALTADGRAIVADDMHLGPARAGSCGSRVRLRYPDPQPAGGQVDVTGFSLPGLPAVIVGSNGHVAWGFTNSYIDTADYRTEPANAAVTVHEERIAVAGQADVLFPVRESAWGPILHTHADGSGDALRWVAHLPGAVRLDFGDLARAGDLDSALQFADHAGIPAQNLVVGDRSGRIAWRLIGARPDRGPGCAPAGFTAANNQDCAPWPIRSDASPALIDPPNHRLWTANGRVLDGEALANVGNGGYDLGARARQIRDLLAIQDRFDEHDLLAIQLDDRAVFLQRWWALLHDVIERSDDPALKRLKEVSHQWGGRAAASSVSYRVVREFRTQVMETLSDALLAPAHAQLGDDYLDPRLAQLEGVAWPMLQQRPAHLLPPAFDSWDALLIDAARRTESELAKQGPLSKRTWGERNTAAICHPIARALPGIAKRWLCMPADQLPGDRDMPRVQTPNFGASERMVVSPGHEADGIVHMPGGQSGHPLSPYWGAGHEDWVHGRPTPFLPGKAQHVMTLVPAR</sequence>
<feature type="binding site" evidence="6">
    <location>
        <position position="337"/>
    </location>
    <ligand>
        <name>Ca(2+)</name>
        <dbReference type="ChEBI" id="CHEBI:29108"/>
    </ligand>
</feature>
<protein>
    <submittedName>
        <fullName evidence="7">Acylase</fullName>
    </submittedName>
</protein>
<name>A0A411NQ27_STEMA</name>
<keyword evidence="6" id="KW-0479">Metal-binding</keyword>
<organism evidence="7">
    <name type="scientific">Stenotrophomonas maltophilia</name>
    <name type="common">Pseudomonas maltophilia</name>
    <name type="synonym">Xanthomonas maltophilia</name>
    <dbReference type="NCBI Taxonomy" id="40324"/>
    <lineage>
        <taxon>Bacteria</taxon>
        <taxon>Pseudomonadati</taxon>
        <taxon>Pseudomonadota</taxon>
        <taxon>Gammaproteobacteria</taxon>
        <taxon>Lysobacterales</taxon>
        <taxon>Lysobacteraceae</taxon>
        <taxon>Stenotrophomonas</taxon>
        <taxon>Stenotrophomonas maltophilia group</taxon>
    </lineage>
</organism>
<dbReference type="Gene3D" id="3.60.20.10">
    <property type="entry name" value="Glutamine Phosphoribosylpyrophosphate, subunit 1, domain 1"/>
    <property type="match status" value="1"/>
</dbReference>
<dbReference type="Gene3D" id="2.30.120.10">
    <property type="match status" value="1"/>
</dbReference>
<dbReference type="PIRSF" id="PIRSF001227">
    <property type="entry name" value="Pen_acylase"/>
    <property type="match status" value="1"/>
</dbReference>
<comment type="similarity">
    <text evidence="1">Belongs to the peptidase S45 family.</text>
</comment>
<evidence type="ECO:0000256" key="5">
    <source>
        <dbReference type="PIRSR" id="PIRSR001227-1"/>
    </source>
</evidence>
<dbReference type="EMBL" id="MH541822">
    <property type="protein sequence ID" value="QBF54104.1"/>
    <property type="molecule type" value="Genomic_DNA"/>
</dbReference>
<dbReference type="Pfam" id="PF01804">
    <property type="entry name" value="Penicil_amidase"/>
    <property type="match status" value="1"/>
</dbReference>
<feature type="binding site" evidence="6">
    <location>
        <position position="188"/>
    </location>
    <ligand>
        <name>Ca(2+)</name>
        <dbReference type="ChEBI" id="CHEBI:29108"/>
    </ligand>
</feature>
<comment type="cofactor">
    <cofactor evidence="6">
        <name>Ca(2+)</name>
        <dbReference type="ChEBI" id="CHEBI:29108"/>
    </cofactor>
    <text evidence="6">Binds 1 Ca(2+) ion per dimer.</text>
</comment>
<dbReference type="InterPro" id="IPR002692">
    <property type="entry name" value="S45"/>
</dbReference>
<dbReference type="SUPFAM" id="SSF56235">
    <property type="entry name" value="N-terminal nucleophile aminohydrolases (Ntn hydrolases)"/>
    <property type="match status" value="1"/>
</dbReference>
<dbReference type="GO" id="GO:0046872">
    <property type="term" value="F:metal ion binding"/>
    <property type="evidence" value="ECO:0007669"/>
    <property type="project" value="UniProtKB-KW"/>
</dbReference>
<dbReference type="InterPro" id="IPR043146">
    <property type="entry name" value="Penicillin_amidase_N_B-knob"/>
</dbReference>
<dbReference type="InterPro" id="IPR043147">
    <property type="entry name" value="Penicillin_amidase_A-knob"/>
</dbReference>
<proteinExistence type="inferred from homology"/>
<dbReference type="Gene3D" id="1.10.439.10">
    <property type="entry name" value="Penicillin Amidohydrolase, domain 1"/>
    <property type="match status" value="1"/>
</dbReference>
<evidence type="ECO:0000256" key="2">
    <source>
        <dbReference type="ARBA" id="ARBA00022801"/>
    </source>
</evidence>
<keyword evidence="6" id="KW-0106">Calcium</keyword>
<accession>A0A411NQ27</accession>
<dbReference type="InterPro" id="IPR029055">
    <property type="entry name" value="Ntn_hydrolases_N"/>
</dbReference>
<dbReference type="PANTHER" id="PTHR34218:SF4">
    <property type="entry name" value="ACYL-HOMOSERINE LACTONE ACYLASE QUIP"/>
    <property type="match status" value="1"/>
</dbReference>
<dbReference type="PANTHER" id="PTHR34218">
    <property type="entry name" value="PEPTIDASE S45 PENICILLIN AMIDASE"/>
    <property type="match status" value="1"/>
</dbReference>
<evidence type="ECO:0000256" key="6">
    <source>
        <dbReference type="PIRSR" id="PIRSR001227-2"/>
    </source>
</evidence>
<keyword evidence="3" id="KW-0865">Zymogen</keyword>
<evidence type="ECO:0000256" key="3">
    <source>
        <dbReference type="ARBA" id="ARBA00023145"/>
    </source>
</evidence>
<evidence type="ECO:0000256" key="4">
    <source>
        <dbReference type="ARBA" id="ARBA00038735"/>
    </source>
</evidence>
<dbReference type="InterPro" id="IPR014395">
    <property type="entry name" value="Pen/GL7ACA/AHL_acylase"/>
</dbReference>
<evidence type="ECO:0000313" key="7">
    <source>
        <dbReference type="EMBL" id="QBF54104.1"/>
    </source>
</evidence>